<evidence type="ECO:0000313" key="5">
    <source>
        <dbReference type="EMBL" id="RHN73073.1"/>
    </source>
</evidence>
<sequence length="279" mass="31017">MGNAYSSRNSNLGINCPCFISAPTGTRALWVNSLEVSMSNWKDDQTETWGVRYKVGKKLEHGCCFQLEARHDNNGVESIYFGLRDDDADITSAFTLDIKRVGSDYLHGGIEGIANSGVYKSCISVKQDYIIETTIVSYDNSYTDNFFVLQMKKKKNHANAYMVTMAHYYVTNFAGLSSAAKIYRSRGKGFIVEVKGPYKHPSDDIRAVIAETIRTGIWSPGAKSNHTKKEDNSSSLKSNEIIAQFVKYASNKGLINSNGVTKGSLNNSIFLGCNFDKWK</sequence>
<dbReference type="EnsemblPlants" id="AES65020">
    <property type="protein sequence ID" value="AES65020"/>
    <property type="gene ID" value="MTR_2g034410"/>
</dbReference>
<evidence type="ECO:0000313" key="8">
    <source>
        <dbReference type="Proteomes" id="UP000265566"/>
    </source>
</evidence>
<dbReference type="OrthoDB" id="1408701at2759"/>
<reference evidence="1" key="1">
    <citation type="submission" date="2004-06" db="EMBL/GenBank/DDBJ databases">
        <authorList>
            <person name="Town C.D."/>
        </authorList>
    </citation>
    <scope>NUCLEOTIDE SEQUENCE</scope>
</reference>
<dbReference type="Gramene" id="rna8851">
    <property type="protein sequence ID" value="RHN73073.1"/>
    <property type="gene ID" value="gene8851"/>
</dbReference>
<reference evidence="4" key="5">
    <citation type="submission" date="2012-05" db="EMBL/GenBank/DDBJ databases">
        <authorList>
            <person name="Krishnakumar V."/>
            <person name="Cheung F."/>
            <person name="Xiao Y."/>
            <person name="Chan A."/>
            <person name="Moskal W.A."/>
            <person name="Town C.D."/>
        </authorList>
    </citation>
    <scope>NUCLEOTIDE SEQUENCE</scope>
</reference>
<reference evidence="2" key="3">
    <citation type="submission" date="2008-12" db="EMBL/GenBank/DDBJ databases">
        <title>Medicago truncatula full length cdna cloning project.</title>
        <authorList>
            <person name="Moskal W."/>
            <person name="Chan A."/>
            <person name="Cheung F."/>
            <person name="Xiao Y."/>
            <person name="Town C.D."/>
        </authorList>
    </citation>
    <scope>NUCLEOTIDE SEQUENCE</scope>
</reference>
<proteinExistence type="evidence at transcript level"/>
<reference evidence="8" key="8">
    <citation type="journal article" date="2018" name="Nat. Plants">
        <title>Whole-genome landscape of Medicago truncatula symbiotic genes.</title>
        <authorList>
            <person name="Pecrix Y."/>
            <person name="Staton S.E."/>
            <person name="Sallet E."/>
            <person name="Lelandais-Briere C."/>
            <person name="Moreau S."/>
            <person name="Carrere S."/>
            <person name="Blein T."/>
            <person name="Jardinaud M.F."/>
            <person name="Latrasse D."/>
            <person name="Zouine M."/>
            <person name="Zahm M."/>
            <person name="Kreplak J."/>
            <person name="Mayjonade B."/>
            <person name="Satge C."/>
            <person name="Perez M."/>
            <person name="Cauet S."/>
            <person name="Marande W."/>
            <person name="Chantry-Darmon C."/>
            <person name="Lopez-Roques C."/>
            <person name="Bouchez O."/>
            <person name="Berard A."/>
            <person name="Debelle F."/>
            <person name="Munos S."/>
            <person name="Bendahmane A."/>
            <person name="Berges H."/>
            <person name="Niebel A."/>
            <person name="Buitink J."/>
            <person name="Frugier F."/>
            <person name="Benhamed M."/>
            <person name="Crespi M."/>
            <person name="Gouzy J."/>
            <person name="Gamas P."/>
        </authorList>
    </citation>
    <scope>NUCLEOTIDE SEQUENCE [LARGE SCALE GENOMIC DNA]</scope>
    <source>
        <strain evidence="8">cv. Jemalong A17</strain>
    </source>
</reference>
<evidence type="ECO:0000313" key="7">
    <source>
        <dbReference type="Proteomes" id="UP000002051"/>
    </source>
</evidence>
<dbReference type="EMBL" id="BT052128">
    <property type="protein sequence ID" value="ACJ84790.1"/>
    <property type="molecule type" value="mRNA"/>
</dbReference>
<dbReference type="EMBL" id="BT138687">
    <property type="protein sequence ID" value="AFK38482.1"/>
    <property type="molecule type" value="mRNA"/>
</dbReference>
<dbReference type="KEGG" id="mtr:11412496"/>
<name>Q2HU10_MEDTR</name>
<dbReference type="OMA" id="TIVPYGC"/>
<dbReference type="EMBL" id="AC149491">
    <property type="protein sequence ID" value="ABD32331.1"/>
    <property type="molecule type" value="Genomic_DNA"/>
</dbReference>
<reference evidence="3 7" key="6">
    <citation type="journal article" date="2014" name="BMC Genomics">
        <title>An improved genome release (version Mt4.0) for the model legume Medicago truncatula.</title>
        <authorList>
            <person name="Tang H."/>
            <person name="Krishnakumar V."/>
            <person name="Bidwell S."/>
            <person name="Rosen B."/>
            <person name="Chan A."/>
            <person name="Zhou S."/>
            <person name="Gentzbittel L."/>
            <person name="Childs K.L."/>
            <person name="Yandell M."/>
            <person name="Gundlach H."/>
            <person name="Mayer K.F."/>
            <person name="Schwartz D.C."/>
            <person name="Town C.D."/>
        </authorList>
    </citation>
    <scope>GENOME REANNOTATION</scope>
    <source>
        <strain evidence="6 7">cv. Jemalong A17</strain>
    </source>
</reference>
<dbReference type="HOGENOM" id="CLU_998772_0_0_1"/>
<reference evidence="1" key="2">
    <citation type="submission" date="2007-03" db="EMBL/GenBank/DDBJ databases">
        <authorList>
            <consortium name="The International Medicago Genome Annotation Group"/>
        </authorList>
    </citation>
    <scope>NUCLEOTIDE SEQUENCE</scope>
</reference>
<evidence type="ECO:0000313" key="2">
    <source>
        <dbReference type="EMBL" id="ACJ84790.1"/>
    </source>
</evidence>
<protein>
    <submittedName>
        <fullName evidence="1 6">Uncharacterized protein</fullName>
    </submittedName>
</protein>
<evidence type="ECO:0000313" key="3">
    <source>
        <dbReference type="EMBL" id="AES65020.1"/>
    </source>
</evidence>
<evidence type="ECO:0000313" key="4">
    <source>
        <dbReference type="EMBL" id="AFK38482.1"/>
    </source>
</evidence>
<dbReference type="EMBL" id="CM001218">
    <property type="protein sequence ID" value="AES65020.1"/>
    <property type="molecule type" value="Genomic_DNA"/>
</dbReference>
<reference evidence="6" key="7">
    <citation type="submission" date="2015-04" db="UniProtKB">
        <authorList>
            <consortium name="EnsemblPlants"/>
        </authorList>
    </citation>
    <scope>IDENTIFICATION</scope>
    <source>
        <strain evidence="6">cv. Jemalong A17</strain>
    </source>
</reference>
<keyword evidence="7" id="KW-1185">Reference proteome</keyword>
<dbReference type="PaxDb" id="3880-AES65020"/>
<dbReference type="Proteomes" id="UP000265566">
    <property type="component" value="Chromosome 2"/>
</dbReference>
<gene>
    <name evidence="6" type="primary">11412496</name>
    <name evidence="3" type="ordered locus">MTR_2g034410</name>
    <name evidence="1" type="ORF">MtrDRAFT_AC149491g16v2</name>
    <name evidence="5" type="ORF">MtrunA17_Chr2g0294561</name>
</gene>
<dbReference type="EMBL" id="PSQE01000002">
    <property type="protein sequence ID" value="RHN73073.1"/>
    <property type="molecule type" value="Genomic_DNA"/>
</dbReference>
<reference evidence="3 7" key="4">
    <citation type="journal article" date="2011" name="Nature">
        <title>The Medicago genome provides insight into the evolution of rhizobial symbioses.</title>
        <authorList>
            <person name="Young N.D."/>
            <person name="Debelle F."/>
            <person name="Oldroyd G.E."/>
            <person name="Geurts R."/>
            <person name="Cannon S.B."/>
            <person name="Udvardi M.K."/>
            <person name="Benedito V.A."/>
            <person name="Mayer K.F."/>
            <person name="Gouzy J."/>
            <person name="Schoof H."/>
            <person name="Van de Peer Y."/>
            <person name="Proost S."/>
            <person name="Cook D.R."/>
            <person name="Meyers B.C."/>
            <person name="Spannagl M."/>
            <person name="Cheung F."/>
            <person name="De Mita S."/>
            <person name="Krishnakumar V."/>
            <person name="Gundlach H."/>
            <person name="Zhou S."/>
            <person name="Mudge J."/>
            <person name="Bharti A.K."/>
            <person name="Murray J.D."/>
            <person name="Naoumkina M.A."/>
            <person name="Rosen B."/>
            <person name="Silverstein K.A."/>
            <person name="Tang H."/>
            <person name="Rombauts S."/>
            <person name="Zhao P.X."/>
            <person name="Zhou P."/>
            <person name="Barbe V."/>
            <person name="Bardou P."/>
            <person name="Bechner M."/>
            <person name="Bellec A."/>
            <person name="Berger A."/>
            <person name="Berges H."/>
            <person name="Bidwell S."/>
            <person name="Bisseling T."/>
            <person name="Choisne N."/>
            <person name="Couloux A."/>
            <person name="Denny R."/>
            <person name="Deshpande S."/>
            <person name="Dai X."/>
            <person name="Doyle J.J."/>
            <person name="Dudez A.M."/>
            <person name="Farmer A.D."/>
            <person name="Fouteau S."/>
            <person name="Franken C."/>
            <person name="Gibelin C."/>
            <person name="Gish J."/>
            <person name="Goldstein S."/>
            <person name="Gonzalez A.J."/>
            <person name="Green P.J."/>
            <person name="Hallab A."/>
            <person name="Hartog M."/>
            <person name="Hua A."/>
            <person name="Humphray S.J."/>
            <person name="Jeong D.H."/>
            <person name="Jing Y."/>
            <person name="Jocker A."/>
            <person name="Kenton S.M."/>
            <person name="Kim D.J."/>
            <person name="Klee K."/>
            <person name="Lai H."/>
            <person name="Lang C."/>
            <person name="Lin S."/>
            <person name="Macmil S.L."/>
            <person name="Magdelenat G."/>
            <person name="Matthews L."/>
            <person name="McCorrison J."/>
            <person name="Monaghan E.L."/>
            <person name="Mun J.H."/>
            <person name="Najar F.Z."/>
            <person name="Nicholson C."/>
            <person name="Noirot C."/>
            <person name="O'Bleness M."/>
            <person name="Paule C.R."/>
            <person name="Poulain J."/>
            <person name="Prion F."/>
            <person name="Qin B."/>
            <person name="Qu C."/>
            <person name="Retzel E.F."/>
            <person name="Riddle C."/>
            <person name="Sallet E."/>
            <person name="Samain S."/>
            <person name="Samson N."/>
            <person name="Sanders I."/>
            <person name="Saurat O."/>
            <person name="Scarpelli C."/>
            <person name="Schiex T."/>
            <person name="Segurens B."/>
            <person name="Severin A.J."/>
            <person name="Sherrier D.J."/>
            <person name="Shi R."/>
            <person name="Sims S."/>
            <person name="Singer S.R."/>
            <person name="Sinharoy S."/>
            <person name="Sterck L."/>
            <person name="Viollet A."/>
            <person name="Wang B.B."/>
            <person name="Wang K."/>
            <person name="Wang M."/>
            <person name="Wang X."/>
            <person name="Warfsmann J."/>
            <person name="Weissenbach J."/>
            <person name="White D.D."/>
            <person name="White J.D."/>
            <person name="Wiley G.B."/>
            <person name="Wincker P."/>
            <person name="Xing Y."/>
            <person name="Yang L."/>
            <person name="Yao Z."/>
            <person name="Ying F."/>
            <person name="Zhai J."/>
            <person name="Zhou L."/>
            <person name="Zuber A."/>
            <person name="Denarie J."/>
            <person name="Dixon R.A."/>
            <person name="May G.D."/>
            <person name="Schwartz D.C."/>
            <person name="Rogers J."/>
            <person name="Quetier F."/>
            <person name="Town C.D."/>
            <person name="Roe B.A."/>
        </authorList>
    </citation>
    <scope>NUCLEOTIDE SEQUENCE [LARGE SCALE GENOMIC DNA]</scope>
    <source>
        <strain evidence="3">A17</strain>
        <strain evidence="6 7">cv. Jemalong A17</strain>
    </source>
</reference>
<evidence type="ECO:0000313" key="1">
    <source>
        <dbReference type="EMBL" id="ABD32331.1"/>
    </source>
</evidence>
<dbReference type="Proteomes" id="UP000002051">
    <property type="component" value="Chromosome 2"/>
</dbReference>
<evidence type="ECO:0000313" key="6">
    <source>
        <dbReference type="EnsemblPlants" id="AES65020"/>
    </source>
</evidence>
<reference evidence="5" key="9">
    <citation type="journal article" date="2018" name="Nat. Plants">
        <title>Whole-genome landscape of Medicago truncatula symbiotic genes.</title>
        <authorList>
            <person name="Pecrix Y."/>
            <person name="Gamas P."/>
            <person name="Carrere S."/>
        </authorList>
    </citation>
    <scope>NUCLEOTIDE SEQUENCE</scope>
    <source>
        <tissue evidence="5">Leaves</tissue>
    </source>
</reference>
<dbReference type="ExpressionAtlas" id="Q2HU10">
    <property type="expression patterns" value="differential"/>
</dbReference>
<accession>Q2HU10</accession>
<organism evidence="1">
    <name type="scientific">Medicago truncatula</name>
    <name type="common">Barrel medic</name>
    <name type="synonym">Medicago tribuloides</name>
    <dbReference type="NCBI Taxonomy" id="3880"/>
    <lineage>
        <taxon>Eukaryota</taxon>
        <taxon>Viridiplantae</taxon>
        <taxon>Streptophyta</taxon>
        <taxon>Embryophyta</taxon>
        <taxon>Tracheophyta</taxon>
        <taxon>Spermatophyta</taxon>
        <taxon>Magnoliopsida</taxon>
        <taxon>eudicotyledons</taxon>
        <taxon>Gunneridae</taxon>
        <taxon>Pentapetalae</taxon>
        <taxon>rosids</taxon>
        <taxon>fabids</taxon>
        <taxon>Fabales</taxon>
        <taxon>Fabaceae</taxon>
        <taxon>Papilionoideae</taxon>
        <taxon>50 kb inversion clade</taxon>
        <taxon>NPAAA clade</taxon>
        <taxon>Hologalegina</taxon>
        <taxon>IRL clade</taxon>
        <taxon>Trifolieae</taxon>
        <taxon>Medicago</taxon>
    </lineage>
</organism>
<dbReference type="AlphaFoldDB" id="Q2HU10"/>